<accession>A0ABZ0L8N9</accession>
<dbReference type="PANTHER" id="PTHR43842">
    <property type="entry name" value="PROPIONYL-COA CARBOXYLASE BETA CHAIN"/>
    <property type="match status" value="1"/>
</dbReference>
<dbReference type="Pfam" id="PF01039">
    <property type="entry name" value="Carboxyl_trans"/>
    <property type="match status" value="1"/>
</dbReference>
<reference evidence="3 4" key="1">
    <citation type="submission" date="2023-06" db="EMBL/GenBank/DDBJ databases">
        <title>Sporosarcina sp. nov., isolated from Korean tranditional fermented seafood 'Jeotgal'.</title>
        <authorList>
            <person name="Yang A.I."/>
            <person name="Shin N.-R."/>
        </authorList>
    </citation>
    <scope>NUCLEOTIDE SEQUENCE [LARGE SCALE GENOMIC DNA]</scope>
    <source>
        <strain evidence="3 4">T2O-4</strain>
    </source>
</reference>
<dbReference type="PROSITE" id="PS50980">
    <property type="entry name" value="COA_CT_NTER"/>
    <property type="match status" value="1"/>
</dbReference>
<name>A0ABZ0L8N9_9BACL</name>
<sequence>MDIYDKINELYDKKREIELGGGDERIAKQHEKGKLTARERIELLVDKGSFVELNPFVVHRTRDFGMDKQVGPGDGVVTGYAKIEGRPIYLFSQDFTVFGGALGEMHAMKIANVMDLAAKNGAPFIGLNDSGGARIQEGVVSLDGYGEIFYRNAIYSGVIPQISVILGPCAGGAVYSPAITDFVFMTDETSQMFITGPKVIETVTGEKISSEDLGGSKVHNSISGNAHFRAKDEKTVLQDVRHLLSYLPQNNDEKAPIIETELEDDYRNDLADVVPFETIRPYDVRKVIEQVVDKESFLEVQAEFAKNAVVGFARMKGESVGLICNQPKVMAGGLDINSSDKIARFIRTCDSFNIPLITFEDVTGFFPGVKQEHGGIIRHGAKILYAYSEATVPKITVILRKAFGGAYVALNSKAIGADVVYAWPNAEIAVMGAEGAANIIFAKEIANSDNPETTRSEKIEEYRTKFANPYVAASHGMVDDVIDPRETRIKLLQALEMMRNKQETRPRKKHGNIPL</sequence>
<proteinExistence type="predicted"/>
<dbReference type="SUPFAM" id="SSF52096">
    <property type="entry name" value="ClpP/crotonase"/>
    <property type="match status" value="2"/>
</dbReference>
<dbReference type="InterPro" id="IPR011763">
    <property type="entry name" value="COA_CT_C"/>
</dbReference>
<dbReference type="GO" id="GO:0016874">
    <property type="term" value="F:ligase activity"/>
    <property type="evidence" value="ECO:0007669"/>
    <property type="project" value="UniProtKB-KW"/>
</dbReference>
<protein>
    <submittedName>
        <fullName evidence="3">Acyl-CoA carboxylase subunit beta</fullName>
        <ecNumber evidence="3">6.-.-.-</ecNumber>
    </submittedName>
</protein>
<keyword evidence="3" id="KW-0436">Ligase</keyword>
<gene>
    <name evidence="3" type="ORF">QWT69_07355</name>
</gene>
<keyword evidence="4" id="KW-1185">Reference proteome</keyword>
<feature type="domain" description="CoA carboxyltransferase C-terminal" evidence="2">
    <location>
        <begin position="257"/>
        <end position="497"/>
    </location>
</feature>
<dbReference type="EC" id="6.-.-.-" evidence="3"/>
<feature type="domain" description="CoA carboxyltransferase N-terminal" evidence="1">
    <location>
        <begin position="1"/>
        <end position="259"/>
    </location>
</feature>
<evidence type="ECO:0000259" key="2">
    <source>
        <dbReference type="PROSITE" id="PS50989"/>
    </source>
</evidence>
<dbReference type="Gene3D" id="3.90.226.10">
    <property type="entry name" value="2-enoyl-CoA Hydratase, Chain A, domain 1"/>
    <property type="match status" value="2"/>
</dbReference>
<dbReference type="InterPro" id="IPR034733">
    <property type="entry name" value="AcCoA_carboxyl_beta"/>
</dbReference>
<evidence type="ECO:0000259" key="1">
    <source>
        <dbReference type="PROSITE" id="PS50980"/>
    </source>
</evidence>
<organism evidence="3 4">
    <name type="scientific">Sporosarcina oncorhynchi</name>
    <dbReference type="NCBI Taxonomy" id="3056444"/>
    <lineage>
        <taxon>Bacteria</taxon>
        <taxon>Bacillati</taxon>
        <taxon>Bacillota</taxon>
        <taxon>Bacilli</taxon>
        <taxon>Bacillales</taxon>
        <taxon>Caryophanaceae</taxon>
        <taxon>Sporosarcina</taxon>
    </lineage>
</organism>
<evidence type="ECO:0000313" key="3">
    <source>
        <dbReference type="EMBL" id="WOV88912.1"/>
    </source>
</evidence>
<dbReference type="InterPro" id="IPR011762">
    <property type="entry name" value="COA_CT_N"/>
</dbReference>
<evidence type="ECO:0000313" key="4">
    <source>
        <dbReference type="Proteomes" id="UP001303902"/>
    </source>
</evidence>
<dbReference type="PANTHER" id="PTHR43842:SF2">
    <property type="entry name" value="PROPIONYL-COA CARBOXYLASE BETA CHAIN, MITOCHONDRIAL"/>
    <property type="match status" value="1"/>
</dbReference>
<dbReference type="Proteomes" id="UP001303902">
    <property type="component" value="Chromosome"/>
</dbReference>
<dbReference type="InterPro" id="IPR029045">
    <property type="entry name" value="ClpP/crotonase-like_dom_sf"/>
</dbReference>
<dbReference type="EMBL" id="CP129118">
    <property type="protein sequence ID" value="WOV88912.1"/>
    <property type="molecule type" value="Genomic_DNA"/>
</dbReference>
<dbReference type="PROSITE" id="PS50989">
    <property type="entry name" value="COA_CT_CTER"/>
    <property type="match status" value="1"/>
</dbReference>
<dbReference type="RefSeq" id="WP_317970452.1">
    <property type="nucleotide sequence ID" value="NZ_CP129118.1"/>
</dbReference>
<dbReference type="InterPro" id="IPR051047">
    <property type="entry name" value="AccD/PCCB"/>
</dbReference>